<evidence type="ECO:0000313" key="8">
    <source>
        <dbReference type="EMBL" id="EEC58884.1"/>
    </source>
</evidence>
<evidence type="ECO:0000313" key="9">
    <source>
        <dbReference type="Proteomes" id="UP000003136"/>
    </source>
</evidence>
<keyword evidence="9" id="KW-1185">Reference proteome</keyword>
<evidence type="ECO:0000256" key="2">
    <source>
        <dbReference type="ARBA" id="ARBA00022814"/>
    </source>
</evidence>
<proteinExistence type="inferred from homology"/>
<organism evidence="8 9">
    <name type="scientific">[Bacteroides] pectinophilus ATCC 43243</name>
    <dbReference type="NCBI Taxonomy" id="483218"/>
    <lineage>
        <taxon>Bacteria</taxon>
        <taxon>Bacillati</taxon>
        <taxon>Bacillota</taxon>
        <taxon>Clostridia</taxon>
        <taxon>Eubacteriales</taxon>
    </lineage>
</organism>
<dbReference type="STRING" id="483218.BACPEC_00082"/>
<dbReference type="HOGENOM" id="CLU_087843_3_1_9"/>
<dbReference type="InterPro" id="IPR006027">
    <property type="entry name" value="NusB_RsmB_TIM44"/>
</dbReference>
<evidence type="ECO:0000256" key="5">
    <source>
        <dbReference type="ARBA" id="ARBA00023163"/>
    </source>
</evidence>
<keyword evidence="3 6" id="KW-0694">RNA-binding</keyword>
<dbReference type="HAMAP" id="MF_00073">
    <property type="entry name" value="NusB"/>
    <property type="match status" value="1"/>
</dbReference>
<keyword evidence="4 6" id="KW-0805">Transcription regulation</keyword>
<comment type="function">
    <text evidence="6">Involved in transcription antitermination. Required for transcription of ribosomal RNA (rRNA) genes. Binds specifically to the boxA antiterminator sequence of the ribosomal RNA (rrn) operons.</text>
</comment>
<dbReference type="GO" id="GO:0003723">
    <property type="term" value="F:RNA binding"/>
    <property type="evidence" value="ECO:0007669"/>
    <property type="project" value="UniProtKB-UniRule"/>
</dbReference>
<reference evidence="8 9" key="1">
    <citation type="submission" date="2008-11" db="EMBL/GenBank/DDBJ databases">
        <title>Draft genome sequence of Bacteroides pectinophilus (ATCC 43243).</title>
        <authorList>
            <person name="Sudarsanam P."/>
            <person name="Ley R."/>
            <person name="Guruge J."/>
            <person name="Turnbaugh P.J."/>
            <person name="Mahowald M."/>
            <person name="Liep D."/>
            <person name="Gordon J."/>
        </authorList>
    </citation>
    <scope>NUCLEOTIDE SEQUENCE [LARGE SCALE GENOMIC DNA]</scope>
    <source>
        <strain evidence="8 9">ATCC 43243</strain>
    </source>
</reference>
<sequence>MEIKMTRHTIRKHIFSMLFRVEFHDSSEISSQDGLYLDTIDNITDEERGYMEKRVSAIVELLPEIDKKLESVSEGWKLERMGKVELTILRLAVYELLYDDDIPANVAINEAVELAKVYGGDTSPAFVNGILAKLL</sequence>
<evidence type="ECO:0000256" key="1">
    <source>
        <dbReference type="ARBA" id="ARBA00005952"/>
    </source>
</evidence>
<evidence type="ECO:0000256" key="4">
    <source>
        <dbReference type="ARBA" id="ARBA00023015"/>
    </source>
</evidence>
<evidence type="ECO:0000259" key="7">
    <source>
        <dbReference type="Pfam" id="PF01029"/>
    </source>
</evidence>
<dbReference type="PANTHER" id="PTHR11078:SF3">
    <property type="entry name" value="ANTITERMINATION NUSB DOMAIN-CONTAINING PROTEIN"/>
    <property type="match status" value="1"/>
</dbReference>
<dbReference type="AlphaFoldDB" id="B7AN30"/>
<dbReference type="Gene3D" id="1.10.940.10">
    <property type="entry name" value="NusB-like"/>
    <property type="match status" value="1"/>
</dbReference>
<accession>B7AN30</accession>
<dbReference type="Pfam" id="PF01029">
    <property type="entry name" value="NusB"/>
    <property type="match status" value="1"/>
</dbReference>
<dbReference type="GO" id="GO:0006353">
    <property type="term" value="P:DNA-templated transcription termination"/>
    <property type="evidence" value="ECO:0007669"/>
    <property type="project" value="UniProtKB-UniRule"/>
</dbReference>
<dbReference type="GO" id="GO:0005829">
    <property type="term" value="C:cytosol"/>
    <property type="evidence" value="ECO:0007669"/>
    <property type="project" value="TreeGrafter"/>
</dbReference>
<dbReference type="EMBL" id="ABVQ01000029">
    <property type="protein sequence ID" value="EEC58884.1"/>
    <property type="molecule type" value="Genomic_DNA"/>
</dbReference>
<keyword evidence="2 6" id="KW-0889">Transcription antitermination</keyword>
<dbReference type="SUPFAM" id="SSF48013">
    <property type="entry name" value="NusB-like"/>
    <property type="match status" value="1"/>
</dbReference>
<feature type="domain" description="NusB/RsmB/TIM44" evidence="7">
    <location>
        <begin position="9"/>
        <end position="134"/>
    </location>
</feature>
<dbReference type="eggNOG" id="COG0781">
    <property type="taxonomic scope" value="Bacteria"/>
</dbReference>
<dbReference type="InterPro" id="IPR035926">
    <property type="entry name" value="NusB-like_sf"/>
</dbReference>
<gene>
    <name evidence="6" type="primary">nusB</name>
    <name evidence="8" type="ORF">BACPEC_00082</name>
</gene>
<dbReference type="InterPro" id="IPR011605">
    <property type="entry name" value="NusB_fam"/>
</dbReference>
<comment type="similarity">
    <text evidence="1 6">Belongs to the NusB family.</text>
</comment>
<name>B7AN30_9FIRM</name>
<reference evidence="8 9" key="2">
    <citation type="submission" date="2008-11" db="EMBL/GenBank/DDBJ databases">
        <authorList>
            <person name="Fulton L."/>
            <person name="Clifton S."/>
            <person name="Fulton B."/>
            <person name="Xu J."/>
            <person name="Minx P."/>
            <person name="Pepin K.H."/>
            <person name="Johnson M."/>
            <person name="Bhonagiri V."/>
            <person name="Nash W.E."/>
            <person name="Mardis E.R."/>
            <person name="Wilson R.K."/>
        </authorList>
    </citation>
    <scope>NUCLEOTIDE SEQUENCE [LARGE SCALE GENOMIC DNA]</scope>
    <source>
        <strain evidence="8 9">ATCC 43243</strain>
    </source>
</reference>
<protein>
    <recommendedName>
        <fullName evidence="6">Transcription antitermination protein NusB</fullName>
    </recommendedName>
    <alternativeName>
        <fullName evidence="6">Antitermination factor NusB</fullName>
    </alternativeName>
</protein>
<evidence type="ECO:0000256" key="3">
    <source>
        <dbReference type="ARBA" id="ARBA00022884"/>
    </source>
</evidence>
<dbReference type="Proteomes" id="UP000003136">
    <property type="component" value="Unassembled WGS sequence"/>
</dbReference>
<dbReference type="PANTHER" id="PTHR11078">
    <property type="entry name" value="N UTILIZATION SUBSTANCE PROTEIN B-RELATED"/>
    <property type="match status" value="1"/>
</dbReference>
<keyword evidence="5 6" id="KW-0804">Transcription</keyword>
<dbReference type="GO" id="GO:0031564">
    <property type="term" value="P:transcription antitermination"/>
    <property type="evidence" value="ECO:0007669"/>
    <property type="project" value="UniProtKB-KW"/>
</dbReference>
<evidence type="ECO:0000256" key="6">
    <source>
        <dbReference type="HAMAP-Rule" id="MF_00073"/>
    </source>
</evidence>
<dbReference type="NCBIfam" id="TIGR01951">
    <property type="entry name" value="nusB"/>
    <property type="match status" value="1"/>
</dbReference>